<gene>
    <name evidence="3" type="ORF">Ae201684_014409</name>
</gene>
<sequence length="435" mass="46639">MKAEQVKPPPALRLVHEAVAVILNADASDGGGGGSLSPCQVGDLLQHADDETVSALLAFDTSKLTCSDLDKFSSILHHENYDSAGAATQSSHSSATTAIASALAVIEAKLHEEHKELDRTLSTASFCVCVDGSRKNLPLKPAIEVNLGVGRFAFDVALNLRHHGQLHIYYVDEFSTDPRYSPDVITHDYAALCRQRHVPTTHFSVRAQSQRLTQTTIAAQMLELRRHCGADFLVVGSFGTKGPQPGQIGNNTRRAIRDSEVPIIVVPPVPASFPTSDSRLFVVAVDNSPMALVCFGVALKLVKPADRLHVFHVQLPPGPLDLESLDTFKATTAPFFEDKLKRTEVQGCVDVVVNPSGDTIAEVIQQYLADVRAAFLVFGLHGEGAVKSATNRPSSSESTTTSNQMSSSSMKTQRAGNVAAALIASPRCTLVITKE</sequence>
<dbReference type="EMBL" id="VJMJ01000193">
    <property type="protein sequence ID" value="KAF0727582.1"/>
    <property type="molecule type" value="Genomic_DNA"/>
</dbReference>
<keyword evidence="4" id="KW-1185">Reference proteome</keyword>
<dbReference type="VEuPathDB" id="FungiDB:AeMF1_009747"/>
<dbReference type="AlphaFoldDB" id="A0A6G0WJY8"/>
<proteinExistence type="predicted"/>
<name>A0A6G0WJY8_9STRA</name>
<feature type="region of interest" description="Disordered" evidence="1">
    <location>
        <begin position="387"/>
        <end position="411"/>
    </location>
</feature>
<feature type="domain" description="UspA" evidence="2">
    <location>
        <begin position="153"/>
        <end position="267"/>
    </location>
</feature>
<reference evidence="3 4" key="1">
    <citation type="submission" date="2019-07" db="EMBL/GenBank/DDBJ databases">
        <title>Genomics analysis of Aphanomyces spp. identifies a new class of oomycete effector associated with host adaptation.</title>
        <authorList>
            <person name="Gaulin E."/>
        </authorList>
    </citation>
    <scope>NUCLEOTIDE SEQUENCE [LARGE SCALE GENOMIC DNA]</scope>
    <source>
        <strain evidence="3 4">ATCC 201684</strain>
    </source>
</reference>
<evidence type="ECO:0000313" key="4">
    <source>
        <dbReference type="Proteomes" id="UP000481153"/>
    </source>
</evidence>
<accession>A0A6G0WJY8</accession>
<evidence type="ECO:0000256" key="1">
    <source>
        <dbReference type="SAM" id="MobiDB-lite"/>
    </source>
</evidence>
<comment type="caution">
    <text evidence="3">The sequence shown here is derived from an EMBL/GenBank/DDBJ whole genome shotgun (WGS) entry which is preliminary data.</text>
</comment>
<evidence type="ECO:0000259" key="2">
    <source>
        <dbReference type="Pfam" id="PF00582"/>
    </source>
</evidence>
<dbReference type="SUPFAM" id="SSF52402">
    <property type="entry name" value="Adenine nucleotide alpha hydrolases-like"/>
    <property type="match status" value="2"/>
</dbReference>
<feature type="compositionally biased region" description="Low complexity" evidence="1">
    <location>
        <begin position="394"/>
        <end position="409"/>
    </location>
</feature>
<dbReference type="Proteomes" id="UP000481153">
    <property type="component" value="Unassembled WGS sequence"/>
</dbReference>
<dbReference type="Pfam" id="PF00582">
    <property type="entry name" value="Usp"/>
    <property type="match status" value="1"/>
</dbReference>
<evidence type="ECO:0000313" key="3">
    <source>
        <dbReference type="EMBL" id="KAF0727582.1"/>
    </source>
</evidence>
<organism evidence="3 4">
    <name type="scientific">Aphanomyces euteiches</name>
    <dbReference type="NCBI Taxonomy" id="100861"/>
    <lineage>
        <taxon>Eukaryota</taxon>
        <taxon>Sar</taxon>
        <taxon>Stramenopiles</taxon>
        <taxon>Oomycota</taxon>
        <taxon>Saprolegniomycetes</taxon>
        <taxon>Saprolegniales</taxon>
        <taxon>Verrucalvaceae</taxon>
        <taxon>Aphanomyces</taxon>
    </lineage>
</organism>
<protein>
    <recommendedName>
        <fullName evidence="2">UspA domain-containing protein</fullName>
    </recommendedName>
</protein>
<dbReference type="Gene3D" id="3.40.50.12370">
    <property type="match status" value="1"/>
</dbReference>
<dbReference type="InterPro" id="IPR006016">
    <property type="entry name" value="UspA"/>
</dbReference>